<dbReference type="PRINTS" id="PR00309">
    <property type="entry name" value="ARRESTIN"/>
</dbReference>
<dbReference type="Pfam" id="PF00339">
    <property type="entry name" value="Arrestin_N"/>
    <property type="match status" value="1"/>
</dbReference>
<evidence type="ECO:0000259" key="4">
    <source>
        <dbReference type="SMART" id="SM01017"/>
    </source>
</evidence>
<dbReference type="InterPro" id="IPR014753">
    <property type="entry name" value="Arrestin_N"/>
</dbReference>
<feature type="compositionally biased region" description="Basic and acidic residues" evidence="3">
    <location>
        <begin position="391"/>
        <end position="400"/>
    </location>
</feature>
<dbReference type="GO" id="GO:0007608">
    <property type="term" value="P:sensory perception of smell"/>
    <property type="evidence" value="ECO:0007669"/>
    <property type="project" value="UniProtKB-ARBA"/>
</dbReference>
<dbReference type="Proteomes" id="UP001054837">
    <property type="component" value="Unassembled WGS sequence"/>
</dbReference>
<dbReference type="FunFam" id="2.60.40.840:FF:000002">
    <property type="entry name" value="Arrestin 3"/>
    <property type="match status" value="1"/>
</dbReference>
<dbReference type="PANTHER" id="PTHR11792">
    <property type="entry name" value="ARRESTIN"/>
    <property type="match status" value="1"/>
</dbReference>
<dbReference type="InterPro" id="IPR000698">
    <property type="entry name" value="Arrestin"/>
</dbReference>
<evidence type="ECO:0000313" key="5">
    <source>
        <dbReference type="EMBL" id="GIY53679.1"/>
    </source>
</evidence>
<dbReference type="GO" id="GO:0002031">
    <property type="term" value="P:G protein-coupled receptor internalization"/>
    <property type="evidence" value="ECO:0007669"/>
    <property type="project" value="TreeGrafter"/>
</dbReference>
<dbReference type="InterPro" id="IPR014752">
    <property type="entry name" value="Arrestin-like_C"/>
</dbReference>
<dbReference type="EMBL" id="BPLQ01010792">
    <property type="protein sequence ID" value="GIY53679.1"/>
    <property type="molecule type" value="Genomic_DNA"/>
</dbReference>
<feature type="compositionally biased region" description="Basic residues" evidence="3">
    <location>
        <begin position="380"/>
        <end position="390"/>
    </location>
</feature>
<protein>
    <submittedName>
        <fullName evidence="5">Arrestin, lateral eye</fullName>
    </submittedName>
</protein>
<dbReference type="InterPro" id="IPR011022">
    <property type="entry name" value="Arrestin_C-like"/>
</dbReference>
<comment type="caution">
    <text evidence="5">The sequence shown here is derived from an EMBL/GenBank/DDBJ whole genome shotgun (WGS) entry which is preliminary data.</text>
</comment>
<dbReference type="InterPro" id="IPR017864">
    <property type="entry name" value="Arrestin_CS"/>
</dbReference>
<evidence type="ECO:0000256" key="3">
    <source>
        <dbReference type="SAM" id="MobiDB-lite"/>
    </source>
</evidence>
<name>A0AAV4U7F1_9ARAC</name>
<dbReference type="GO" id="GO:0045494">
    <property type="term" value="P:photoreceptor cell maintenance"/>
    <property type="evidence" value="ECO:0007669"/>
    <property type="project" value="UniProtKB-ARBA"/>
</dbReference>
<dbReference type="GO" id="GO:0001664">
    <property type="term" value="F:G protein-coupled receptor binding"/>
    <property type="evidence" value="ECO:0007669"/>
    <property type="project" value="TreeGrafter"/>
</dbReference>
<dbReference type="SUPFAM" id="SSF81296">
    <property type="entry name" value="E set domains"/>
    <property type="match status" value="2"/>
</dbReference>
<dbReference type="PROSITE" id="PS00295">
    <property type="entry name" value="ARRESTINS"/>
    <property type="match status" value="1"/>
</dbReference>
<dbReference type="PANTHER" id="PTHR11792:SF23">
    <property type="entry name" value="PHOSRESTIN-1"/>
    <property type="match status" value="1"/>
</dbReference>
<dbReference type="SMART" id="SM01017">
    <property type="entry name" value="Arrestin_C"/>
    <property type="match status" value="1"/>
</dbReference>
<evidence type="ECO:0000256" key="1">
    <source>
        <dbReference type="ARBA" id="ARBA00005298"/>
    </source>
</evidence>
<dbReference type="GO" id="GO:0016060">
    <property type="term" value="P:negative regulation of phospholipase C-activating phototransduction signaling pathway"/>
    <property type="evidence" value="ECO:0007669"/>
    <property type="project" value="UniProtKB-ARBA"/>
</dbReference>
<dbReference type="Gene3D" id="2.60.40.840">
    <property type="match status" value="1"/>
</dbReference>
<accession>A0AAV4U7F1</accession>
<dbReference type="GO" id="GO:0005737">
    <property type="term" value="C:cytoplasm"/>
    <property type="evidence" value="ECO:0007669"/>
    <property type="project" value="TreeGrafter"/>
</dbReference>
<dbReference type="Pfam" id="PF02752">
    <property type="entry name" value="Arrestin_C"/>
    <property type="match status" value="1"/>
</dbReference>
<dbReference type="Gene3D" id="2.60.40.640">
    <property type="match status" value="1"/>
</dbReference>
<feature type="domain" description="Arrestin C-terminal-like" evidence="4">
    <location>
        <begin position="227"/>
        <end position="373"/>
    </location>
</feature>
<reference evidence="5 6" key="1">
    <citation type="submission" date="2021-06" db="EMBL/GenBank/DDBJ databases">
        <title>Caerostris darwini draft genome.</title>
        <authorList>
            <person name="Kono N."/>
            <person name="Arakawa K."/>
        </authorList>
    </citation>
    <scope>NUCLEOTIDE SEQUENCE [LARGE SCALE GENOMIC DNA]</scope>
</reference>
<dbReference type="GO" id="GO:0007165">
    <property type="term" value="P:signal transduction"/>
    <property type="evidence" value="ECO:0007669"/>
    <property type="project" value="InterPro"/>
</dbReference>
<dbReference type="AlphaFoldDB" id="A0AAV4U7F1"/>
<dbReference type="InterPro" id="IPR011021">
    <property type="entry name" value="Arrestin-like_N"/>
</dbReference>
<sequence>MNKISSYFCAIDLTPPHTQVLTWCKKRKQWKLEKRNILFSDEYAFISKRRNGPTWPEGKRDFGDYGDSVEPVEGVVLVDSDYLKDRKVFGQVVTTFRYGREEDEVMGLQFSRQLYLALDQIYPSDQQLEKSELQDKLLRKLGESAIPFTFDLPENAPPSVTLQPGTDDQGSPLGVEYELKLFIAENKEEKPHRRNSVSMAIRKLQYFQPGPLVRQPSTMVSKGFVLSPGKLQLEVTLDKEYYFHGDKIAVQMVVTNHSKKTIRNIKVNVIQNTEVTMINGHYHKSVASIDSKEGCPIIPGATLSKVFYLLPSSETNKSKRGIALDGMLKEGDTNLASSTLNTADALGIVISYMVRVRLYMGAIGGELVADVPSSSPVQHPRNRRKSPTCRRKFESNFPEK</sequence>
<comment type="similarity">
    <text evidence="1">Belongs to the arrestin family.</text>
</comment>
<evidence type="ECO:0000256" key="2">
    <source>
        <dbReference type="ARBA" id="ARBA00022606"/>
    </source>
</evidence>
<gene>
    <name evidence="5" type="ORF">CDAR_215391</name>
</gene>
<keyword evidence="6" id="KW-1185">Reference proteome</keyword>
<proteinExistence type="inferred from homology"/>
<evidence type="ECO:0000313" key="6">
    <source>
        <dbReference type="Proteomes" id="UP001054837"/>
    </source>
</evidence>
<dbReference type="InterPro" id="IPR014756">
    <property type="entry name" value="Ig_E-set"/>
</dbReference>
<keyword evidence="2" id="KW-0716">Sensory transduction</keyword>
<organism evidence="5 6">
    <name type="scientific">Caerostris darwini</name>
    <dbReference type="NCBI Taxonomy" id="1538125"/>
    <lineage>
        <taxon>Eukaryota</taxon>
        <taxon>Metazoa</taxon>
        <taxon>Ecdysozoa</taxon>
        <taxon>Arthropoda</taxon>
        <taxon>Chelicerata</taxon>
        <taxon>Arachnida</taxon>
        <taxon>Araneae</taxon>
        <taxon>Araneomorphae</taxon>
        <taxon>Entelegynae</taxon>
        <taxon>Araneoidea</taxon>
        <taxon>Araneidae</taxon>
        <taxon>Caerostris</taxon>
    </lineage>
</organism>
<feature type="region of interest" description="Disordered" evidence="3">
    <location>
        <begin position="371"/>
        <end position="400"/>
    </location>
</feature>